<dbReference type="AlphaFoldDB" id="A0A1M5B5S3"/>
<reference evidence="1 2" key="1">
    <citation type="submission" date="2016-11" db="EMBL/GenBank/DDBJ databases">
        <authorList>
            <person name="Jaros S."/>
            <person name="Januszkiewicz K."/>
            <person name="Wedrychowicz H."/>
        </authorList>
    </citation>
    <scope>NUCLEOTIDE SEQUENCE [LARGE SCALE GENOMIC DNA]</scope>
    <source>
        <strain evidence="1 2">DSM 44666</strain>
    </source>
</reference>
<accession>A0A1M5B5S3</accession>
<evidence type="ECO:0008006" key="3">
    <source>
        <dbReference type="Google" id="ProtNLM"/>
    </source>
</evidence>
<dbReference type="Proteomes" id="UP000184476">
    <property type="component" value="Unassembled WGS sequence"/>
</dbReference>
<dbReference type="RefSeq" id="WP_217653574.1">
    <property type="nucleotide sequence ID" value="NZ_FQVL01000018.1"/>
</dbReference>
<keyword evidence="2" id="KW-1185">Reference proteome</keyword>
<gene>
    <name evidence="1" type="ORF">SAMN05444392_11846</name>
</gene>
<evidence type="ECO:0000313" key="1">
    <source>
        <dbReference type="EMBL" id="SHF37790.1"/>
    </source>
</evidence>
<organism evidence="1 2">
    <name type="scientific">Seinonella peptonophila</name>
    <dbReference type="NCBI Taxonomy" id="112248"/>
    <lineage>
        <taxon>Bacteria</taxon>
        <taxon>Bacillati</taxon>
        <taxon>Bacillota</taxon>
        <taxon>Bacilli</taxon>
        <taxon>Bacillales</taxon>
        <taxon>Thermoactinomycetaceae</taxon>
        <taxon>Seinonella</taxon>
    </lineage>
</organism>
<evidence type="ECO:0000313" key="2">
    <source>
        <dbReference type="Proteomes" id="UP000184476"/>
    </source>
</evidence>
<sequence>QYVLNGRTVYTNVVTGEKFEYNQGDFYAIYPEIAYEQISDQGTRILFIKIPSINDKMNWEIDK</sequence>
<dbReference type="SUPFAM" id="SSF51182">
    <property type="entry name" value="RmlC-like cupins"/>
    <property type="match status" value="1"/>
</dbReference>
<dbReference type="InterPro" id="IPR011051">
    <property type="entry name" value="RmlC_Cupin_sf"/>
</dbReference>
<dbReference type="EMBL" id="FQVL01000018">
    <property type="protein sequence ID" value="SHF37790.1"/>
    <property type="molecule type" value="Genomic_DNA"/>
</dbReference>
<name>A0A1M5B5S3_9BACL</name>
<proteinExistence type="predicted"/>
<protein>
    <recommendedName>
        <fullName evidence="3">Cupin domain-containing protein</fullName>
    </recommendedName>
</protein>
<feature type="non-terminal residue" evidence="1">
    <location>
        <position position="1"/>
    </location>
</feature>